<feature type="domain" description="Radical SAM core" evidence="7">
    <location>
        <begin position="188"/>
        <end position="413"/>
    </location>
</feature>
<dbReference type="PANTHER" id="PTHR43409">
    <property type="entry name" value="ANAEROBIC MAGNESIUM-PROTOPORPHYRIN IX MONOMETHYL ESTER CYCLASE-RELATED"/>
    <property type="match status" value="1"/>
</dbReference>
<evidence type="ECO:0000256" key="1">
    <source>
        <dbReference type="ARBA" id="ARBA00001966"/>
    </source>
</evidence>
<proteinExistence type="predicted"/>
<evidence type="ECO:0000256" key="5">
    <source>
        <dbReference type="ARBA" id="ARBA00023014"/>
    </source>
</evidence>
<dbReference type="GO" id="GO:0051539">
    <property type="term" value="F:4 iron, 4 sulfur cluster binding"/>
    <property type="evidence" value="ECO:0007669"/>
    <property type="project" value="UniProtKB-KW"/>
</dbReference>
<keyword evidence="3" id="KW-0479">Metal-binding</keyword>
<evidence type="ECO:0000256" key="3">
    <source>
        <dbReference type="ARBA" id="ARBA00022723"/>
    </source>
</evidence>
<dbReference type="SFLD" id="SFLDS00029">
    <property type="entry name" value="Radical_SAM"/>
    <property type="match status" value="1"/>
</dbReference>
<dbReference type="SUPFAM" id="SSF52242">
    <property type="entry name" value="Cobalamin (vitamin B12)-binding domain"/>
    <property type="match status" value="1"/>
</dbReference>
<dbReference type="Gene3D" id="3.80.30.20">
    <property type="entry name" value="tm_1862 like domain"/>
    <property type="match status" value="1"/>
</dbReference>
<dbReference type="GO" id="GO:0003824">
    <property type="term" value="F:catalytic activity"/>
    <property type="evidence" value="ECO:0007669"/>
    <property type="project" value="InterPro"/>
</dbReference>
<accession>A0A1T4RD03</accession>
<dbReference type="SUPFAM" id="SSF102114">
    <property type="entry name" value="Radical SAM enzymes"/>
    <property type="match status" value="1"/>
</dbReference>
<keyword evidence="4" id="KW-0408">Iron</keyword>
<evidence type="ECO:0000313" key="8">
    <source>
        <dbReference type="EMBL" id="SKA13628.1"/>
    </source>
</evidence>
<evidence type="ECO:0000259" key="6">
    <source>
        <dbReference type="PROSITE" id="PS51332"/>
    </source>
</evidence>
<dbReference type="InterPro" id="IPR007197">
    <property type="entry name" value="rSAM"/>
</dbReference>
<comment type="cofactor">
    <cofactor evidence="1">
        <name>[4Fe-4S] cluster</name>
        <dbReference type="ChEBI" id="CHEBI:49883"/>
    </cofactor>
</comment>
<dbReference type="SFLD" id="SFLDG01123">
    <property type="entry name" value="methyltransferase_(Class_B)"/>
    <property type="match status" value="1"/>
</dbReference>
<keyword evidence="9" id="KW-1185">Reference proteome</keyword>
<dbReference type="CDD" id="cd02068">
    <property type="entry name" value="radical_SAM_B12_BD"/>
    <property type="match status" value="1"/>
</dbReference>
<protein>
    <submittedName>
        <fullName evidence="8">Anaerobic Mg-protoporphyrin IX monomethyl ester oxidative cyclase</fullName>
    </submittedName>
</protein>
<dbReference type="InterPro" id="IPR034466">
    <property type="entry name" value="Methyltransferase_Class_B"/>
</dbReference>
<evidence type="ECO:0000259" key="7">
    <source>
        <dbReference type="PROSITE" id="PS51918"/>
    </source>
</evidence>
<reference evidence="9" key="1">
    <citation type="submission" date="2017-02" db="EMBL/GenBank/DDBJ databases">
        <authorList>
            <person name="Varghese N."/>
            <person name="Submissions S."/>
        </authorList>
    </citation>
    <scope>NUCLEOTIDE SEQUENCE [LARGE SCALE GENOMIC DNA]</scope>
    <source>
        <strain evidence="9">DSM 16521</strain>
    </source>
</reference>
<dbReference type="RefSeq" id="WP_078666068.1">
    <property type="nucleotide sequence ID" value="NZ_FUXM01000028.1"/>
</dbReference>
<dbReference type="SFLD" id="SFLDG01082">
    <property type="entry name" value="B12-binding_domain_containing"/>
    <property type="match status" value="1"/>
</dbReference>
<evidence type="ECO:0000313" key="9">
    <source>
        <dbReference type="Proteomes" id="UP000189933"/>
    </source>
</evidence>
<dbReference type="GO" id="GO:0046872">
    <property type="term" value="F:metal ion binding"/>
    <property type="evidence" value="ECO:0007669"/>
    <property type="project" value="UniProtKB-KW"/>
</dbReference>
<dbReference type="Pfam" id="PF02310">
    <property type="entry name" value="B12-binding"/>
    <property type="match status" value="1"/>
</dbReference>
<dbReference type="Pfam" id="PF04055">
    <property type="entry name" value="Radical_SAM"/>
    <property type="match status" value="1"/>
</dbReference>
<dbReference type="PANTHER" id="PTHR43409:SF13">
    <property type="entry name" value="ANAEROBIC MAGNESIUM-PROTOPORPHYRIN IX MONOMETHYL ESTER CYCLASE"/>
    <property type="match status" value="1"/>
</dbReference>
<dbReference type="InterPro" id="IPR006638">
    <property type="entry name" value="Elp3/MiaA/NifB-like_rSAM"/>
</dbReference>
<dbReference type="InterPro" id="IPR036724">
    <property type="entry name" value="Cobalamin-bd_sf"/>
</dbReference>
<feature type="domain" description="B12-binding" evidence="6">
    <location>
        <begin position="9"/>
        <end position="142"/>
    </location>
</feature>
<dbReference type="PROSITE" id="PS51918">
    <property type="entry name" value="RADICAL_SAM"/>
    <property type="match status" value="1"/>
</dbReference>
<dbReference type="SMART" id="SM00729">
    <property type="entry name" value="Elp3"/>
    <property type="match status" value="1"/>
</dbReference>
<dbReference type="Gene3D" id="3.40.50.280">
    <property type="entry name" value="Cobalamin-binding domain"/>
    <property type="match status" value="1"/>
</dbReference>
<keyword evidence="2" id="KW-0949">S-adenosyl-L-methionine</keyword>
<dbReference type="OrthoDB" id="9801659at2"/>
<dbReference type="CDD" id="cd01335">
    <property type="entry name" value="Radical_SAM"/>
    <property type="match status" value="1"/>
</dbReference>
<gene>
    <name evidence="8" type="ORF">SAMN02745885_02038</name>
</gene>
<organism evidence="8 9">
    <name type="scientific">Carboxydocella sporoproducens DSM 16521</name>
    <dbReference type="NCBI Taxonomy" id="1121270"/>
    <lineage>
        <taxon>Bacteria</taxon>
        <taxon>Bacillati</taxon>
        <taxon>Bacillota</taxon>
        <taxon>Clostridia</taxon>
        <taxon>Eubacteriales</taxon>
        <taxon>Clostridiales Family XVI. Incertae Sedis</taxon>
        <taxon>Carboxydocella</taxon>
    </lineage>
</organism>
<dbReference type="Proteomes" id="UP000189933">
    <property type="component" value="Unassembled WGS sequence"/>
</dbReference>
<evidence type="ECO:0000256" key="2">
    <source>
        <dbReference type="ARBA" id="ARBA00022691"/>
    </source>
</evidence>
<dbReference type="InterPro" id="IPR051198">
    <property type="entry name" value="BchE-like"/>
</dbReference>
<dbReference type="PROSITE" id="PS51332">
    <property type="entry name" value="B12_BINDING"/>
    <property type="match status" value="1"/>
</dbReference>
<dbReference type="GO" id="GO:0005829">
    <property type="term" value="C:cytosol"/>
    <property type="evidence" value="ECO:0007669"/>
    <property type="project" value="TreeGrafter"/>
</dbReference>
<dbReference type="InterPro" id="IPR006158">
    <property type="entry name" value="Cobalamin-bd"/>
</dbReference>
<sequence>MKVLLITPSYHAGVVEAAGSWPNLGLVYLAGHLRAAGHEVVIYDAMTKGHDLAQIKARIEQERPRVVGTTSYTASAPAASQVLQVAKAVDPSILTVFGGIHANFMYEEMLKDWPWVDVVVRGEGEETLPELLDSWPDEKKLAQVKGIAWRNQRGEIIVNPARPFLPDLDRLIPAWDLVEWEDYTFYVLPGSRLGLVNSSRGCPHQCAFCSQQKFWQQSYRERSAESFVSELEHLKQTYGVNVVMLSDEYPTRNRERWEKILDLLLERQVGMYLLLETCVSDVLRDRDILDKYRAAGVIHVYVGVEATDQASLDQFKKSITCEQGREALALLNEANIISECSFVLGTPEETPEHIDQTLELAKHYNPDFAHFLLLAPWPYADLYPELKPFIIEQDYSKYNFVEPVIKPRQMEAEELAQAVLKCYKEYYLERIETYPAIRDRFKREYMLRSLQVMINNSFLRRHMQREGPLPAAMQKALELLESGI</sequence>
<dbReference type="InterPro" id="IPR058240">
    <property type="entry name" value="rSAM_sf"/>
</dbReference>
<evidence type="ECO:0000256" key="4">
    <source>
        <dbReference type="ARBA" id="ARBA00023004"/>
    </source>
</evidence>
<keyword evidence="5" id="KW-0411">Iron-sulfur</keyword>
<dbReference type="InterPro" id="IPR023404">
    <property type="entry name" value="rSAM_horseshoe"/>
</dbReference>
<dbReference type="GO" id="GO:0031419">
    <property type="term" value="F:cobalamin binding"/>
    <property type="evidence" value="ECO:0007669"/>
    <property type="project" value="InterPro"/>
</dbReference>
<dbReference type="EMBL" id="FUXM01000028">
    <property type="protein sequence ID" value="SKA13628.1"/>
    <property type="molecule type" value="Genomic_DNA"/>
</dbReference>
<dbReference type="AlphaFoldDB" id="A0A1T4RD03"/>
<name>A0A1T4RD03_9FIRM</name>